<evidence type="ECO:0000256" key="2">
    <source>
        <dbReference type="ARBA" id="ARBA00016807"/>
    </source>
</evidence>
<dbReference type="PANTHER" id="PTHR23098">
    <property type="entry name" value="AGAP001331-PA-RELATED"/>
    <property type="match status" value="1"/>
</dbReference>
<dbReference type="GO" id="GO:0005634">
    <property type="term" value="C:nucleus"/>
    <property type="evidence" value="ECO:0007669"/>
    <property type="project" value="TreeGrafter"/>
</dbReference>
<evidence type="ECO:0000313" key="7">
    <source>
        <dbReference type="EMBL" id="KAJ8939900.1"/>
    </source>
</evidence>
<keyword evidence="3" id="KW-0805">Transcription regulation</keyword>
<keyword evidence="4" id="KW-0804">Transcription</keyword>
<accession>A0AAV8XNB0</accession>
<keyword evidence="8" id="KW-1185">Reference proteome</keyword>
<evidence type="ECO:0000259" key="6">
    <source>
        <dbReference type="Pfam" id="PF13873"/>
    </source>
</evidence>
<feature type="domain" description="Myb/SANT-like DNA-binding" evidence="6">
    <location>
        <begin position="11"/>
        <end position="78"/>
    </location>
</feature>
<evidence type="ECO:0000256" key="5">
    <source>
        <dbReference type="ARBA" id="ARBA00025466"/>
    </source>
</evidence>
<comment type="function">
    <text evidence="5">Involved in transvection phenomena (= synapsis-dependent gene expression), where the synaptic pairing of chromosomes carrying genes with which zeste interacts influences the expression of these genes. Zeste binds to DNA and stimulates transcription from a nearby promoter.</text>
</comment>
<dbReference type="AlphaFoldDB" id="A0AAV8XNB0"/>
<evidence type="ECO:0000256" key="3">
    <source>
        <dbReference type="ARBA" id="ARBA00023015"/>
    </source>
</evidence>
<comment type="subunit">
    <text evidence="1">Self-associates forming complexes of several hundred monomers.</text>
</comment>
<comment type="caution">
    <text evidence="7">The sequence shown here is derived from an EMBL/GenBank/DDBJ whole genome shotgun (WGS) entry which is preliminary data.</text>
</comment>
<gene>
    <name evidence="7" type="ORF">NQ318_023240</name>
</gene>
<reference evidence="7" key="1">
    <citation type="journal article" date="2023" name="Insect Mol. Biol.">
        <title>Genome sequencing provides insights into the evolution of gene families encoding plant cell wall-degrading enzymes in longhorned beetles.</title>
        <authorList>
            <person name="Shin N.R."/>
            <person name="Okamura Y."/>
            <person name="Kirsch R."/>
            <person name="Pauchet Y."/>
        </authorList>
    </citation>
    <scope>NUCLEOTIDE SEQUENCE</scope>
    <source>
        <strain evidence="7">AMC_N1</strain>
    </source>
</reference>
<proteinExistence type="predicted"/>
<dbReference type="PANTHER" id="PTHR23098:SF16">
    <property type="entry name" value="REGULATORY PROTEIN ZESTE"/>
    <property type="match status" value="1"/>
</dbReference>
<dbReference type="InterPro" id="IPR028002">
    <property type="entry name" value="Myb_DNA-bind_5"/>
</dbReference>
<dbReference type="Pfam" id="PF13873">
    <property type="entry name" value="Myb_DNA-bind_5"/>
    <property type="match status" value="1"/>
</dbReference>
<evidence type="ECO:0000313" key="8">
    <source>
        <dbReference type="Proteomes" id="UP001162162"/>
    </source>
</evidence>
<evidence type="ECO:0000256" key="4">
    <source>
        <dbReference type="ARBA" id="ARBA00023163"/>
    </source>
</evidence>
<organism evidence="7 8">
    <name type="scientific">Aromia moschata</name>
    <dbReference type="NCBI Taxonomy" id="1265417"/>
    <lineage>
        <taxon>Eukaryota</taxon>
        <taxon>Metazoa</taxon>
        <taxon>Ecdysozoa</taxon>
        <taxon>Arthropoda</taxon>
        <taxon>Hexapoda</taxon>
        <taxon>Insecta</taxon>
        <taxon>Pterygota</taxon>
        <taxon>Neoptera</taxon>
        <taxon>Endopterygota</taxon>
        <taxon>Coleoptera</taxon>
        <taxon>Polyphaga</taxon>
        <taxon>Cucujiformia</taxon>
        <taxon>Chrysomeloidea</taxon>
        <taxon>Cerambycidae</taxon>
        <taxon>Cerambycinae</taxon>
        <taxon>Callichromatini</taxon>
        <taxon>Aromia</taxon>
    </lineage>
</organism>
<name>A0AAV8XNB0_9CUCU</name>
<protein>
    <recommendedName>
        <fullName evidence="2">Regulatory protein zeste</fullName>
    </recommendedName>
</protein>
<evidence type="ECO:0000256" key="1">
    <source>
        <dbReference type="ARBA" id="ARBA00011764"/>
    </source>
</evidence>
<sequence>MAFKVRDAHWQILWKRWKKNPVIATGKFVGPQGRDTYRKLWAETTQKLNGHGFGAKTTEKWQKTWTYFKYNLKRKAAQIRKSLYQTGGGPSEGGELSELELKLLDILGENFVGIDQPELGLPTPTDQENIELQPSTSRDTSMEQVLPTLEPVPHQLNKGKRKRTMDPTPKEKTQLEYTQEYKDTINELQEIKTILQCSLSDVAQSLKDVAAELFLFNENLTQLLHNQQTYLESSYKHWQAKNLVTYKFLNNCILPLGNATSP</sequence>
<dbReference type="EMBL" id="JAPWTK010000460">
    <property type="protein sequence ID" value="KAJ8939900.1"/>
    <property type="molecule type" value="Genomic_DNA"/>
</dbReference>
<dbReference type="Proteomes" id="UP001162162">
    <property type="component" value="Unassembled WGS sequence"/>
</dbReference>